<protein>
    <submittedName>
        <fullName evidence="2">Uncharacterized mitochondrial protein AtMg00810-like</fullName>
    </submittedName>
</protein>
<evidence type="ECO:0000259" key="1">
    <source>
        <dbReference type="Pfam" id="PF07727"/>
    </source>
</evidence>
<dbReference type="InterPro" id="IPR043502">
    <property type="entry name" value="DNA/RNA_pol_sf"/>
</dbReference>
<dbReference type="AlphaFoldDB" id="A0A1S3Z698"/>
<dbReference type="KEGG" id="nta:107783278"/>
<dbReference type="Pfam" id="PF07727">
    <property type="entry name" value="RVT_2"/>
    <property type="match status" value="1"/>
</dbReference>
<accession>A0A1S3Z698</accession>
<dbReference type="CDD" id="cd09272">
    <property type="entry name" value="RNase_HI_RT_Ty1"/>
    <property type="match status" value="1"/>
</dbReference>
<dbReference type="InterPro" id="IPR013103">
    <property type="entry name" value="RVT_2"/>
</dbReference>
<dbReference type="STRING" id="4097.A0A1S3Z698"/>
<gene>
    <name evidence="2" type="primary">LOC107783278</name>
</gene>
<dbReference type="OMA" id="NMAECKG"/>
<dbReference type="SUPFAM" id="SSF56672">
    <property type="entry name" value="DNA/RNA polymerases"/>
    <property type="match status" value="1"/>
</dbReference>
<organism evidence="2">
    <name type="scientific">Nicotiana tabacum</name>
    <name type="common">Common tobacco</name>
    <dbReference type="NCBI Taxonomy" id="4097"/>
    <lineage>
        <taxon>Eukaryota</taxon>
        <taxon>Viridiplantae</taxon>
        <taxon>Streptophyta</taxon>
        <taxon>Embryophyta</taxon>
        <taxon>Tracheophyta</taxon>
        <taxon>Spermatophyta</taxon>
        <taxon>Magnoliopsida</taxon>
        <taxon>eudicotyledons</taxon>
        <taxon>Gunneridae</taxon>
        <taxon>Pentapetalae</taxon>
        <taxon>asterids</taxon>
        <taxon>lamiids</taxon>
        <taxon>Solanales</taxon>
        <taxon>Solanaceae</taxon>
        <taxon>Nicotianoideae</taxon>
        <taxon>Nicotianeae</taxon>
        <taxon>Nicotiana</taxon>
    </lineage>
</organism>
<name>A0A1S3Z698_TOBAC</name>
<sequence length="194" mass="21721">MKSIINALSSRFSIKDLGLIHYFLAVEVTHASDGLLLSQHKYVKDLLQDVNMAECKGAPTPMTSTCTFETSREDSKVDGTLYRRVIGKLHYLSFTRPDIAFAVSKLSQFMHQPGVSHWKTVKRLLRYLCHTAHLGIKLAKKSATQLVAYSDSDWAGDPFDRTSITGYVVYLGDSPISWSSKKQRSVSRSSTEAE</sequence>
<dbReference type="PaxDb" id="4097-A0A1S3Z698"/>
<dbReference type="RefSeq" id="XP_016459742.1">
    <property type="nucleotide sequence ID" value="XM_016604256.1"/>
</dbReference>
<proteinExistence type="predicted"/>
<dbReference type="PANTHER" id="PTHR11439">
    <property type="entry name" value="GAG-POL-RELATED RETROTRANSPOSON"/>
    <property type="match status" value="1"/>
</dbReference>
<dbReference type="OrthoDB" id="1719680at2759"/>
<evidence type="ECO:0000313" key="2">
    <source>
        <dbReference type="RefSeq" id="XP_016459742.1"/>
    </source>
</evidence>
<feature type="domain" description="Reverse transcriptase Ty1/copia-type" evidence="1">
    <location>
        <begin position="4"/>
        <end position="63"/>
    </location>
</feature>
<dbReference type="PANTHER" id="PTHR11439:SF511">
    <property type="match status" value="1"/>
</dbReference>
<reference evidence="2" key="1">
    <citation type="submission" date="2025-08" db="UniProtKB">
        <authorList>
            <consortium name="RefSeq"/>
        </authorList>
    </citation>
    <scope>IDENTIFICATION</scope>
</reference>